<dbReference type="SUPFAM" id="SSF55729">
    <property type="entry name" value="Acyl-CoA N-acyltransferases (Nat)"/>
    <property type="match status" value="1"/>
</dbReference>
<dbReference type="Gene3D" id="3.40.630.30">
    <property type="match status" value="1"/>
</dbReference>
<dbReference type="InterPro" id="IPR000182">
    <property type="entry name" value="GNAT_dom"/>
</dbReference>
<evidence type="ECO:0000313" key="3">
    <source>
        <dbReference type="Proteomes" id="UP001249959"/>
    </source>
</evidence>
<name>A0ABU3TSM6_9BACT</name>
<dbReference type="EMBL" id="JAVNWW010000002">
    <property type="protein sequence ID" value="MDU0808662.1"/>
    <property type="molecule type" value="Genomic_DNA"/>
</dbReference>
<keyword evidence="3" id="KW-1185">Reference proteome</keyword>
<proteinExistence type="predicted"/>
<accession>A0ABU3TSM6</accession>
<dbReference type="Pfam" id="PF13302">
    <property type="entry name" value="Acetyltransf_3"/>
    <property type="match status" value="1"/>
</dbReference>
<evidence type="ECO:0000259" key="1">
    <source>
        <dbReference type="Pfam" id="PF13302"/>
    </source>
</evidence>
<reference evidence="2 3" key="1">
    <citation type="submission" date="2023-09" db="EMBL/GenBank/DDBJ databases">
        <title>Aquirufa genomes.</title>
        <authorList>
            <person name="Pitt A."/>
        </authorList>
    </citation>
    <scope>NUCLEOTIDE SEQUENCE [LARGE SCALE GENOMIC DNA]</scope>
    <source>
        <strain evidence="2 3">LEOWEIH-7C</strain>
    </source>
</reference>
<protein>
    <submittedName>
        <fullName evidence="2">GNAT family N-acetyltransferase</fullName>
    </submittedName>
</protein>
<feature type="domain" description="N-acetyltransferase" evidence="1">
    <location>
        <begin position="8"/>
        <end position="141"/>
    </location>
</feature>
<sequence length="161" mass="18590">MQIIQTNRLLLRPISLDDADFIMNLINCQGFIRYIGDRKVRTRDQAIDYLQNMLGNPDITYWAIETKLGQVPVGVVTWVQRDFLPSPDLGYALLPEYEGNGYAFEASEAWLAYQLKTHKSALAICRADNLASIKLLLKLNFVREEIFEKEGHEMHRYSLHS</sequence>
<dbReference type="Proteomes" id="UP001249959">
    <property type="component" value="Unassembled WGS sequence"/>
</dbReference>
<organism evidence="2 3">
    <name type="scientific">Aquirufa regiilacus</name>
    <dbReference type="NCBI Taxonomy" id="3024868"/>
    <lineage>
        <taxon>Bacteria</taxon>
        <taxon>Pseudomonadati</taxon>
        <taxon>Bacteroidota</taxon>
        <taxon>Cytophagia</taxon>
        <taxon>Cytophagales</taxon>
        <taxon>Flectobacillaceae</taxon>
        <taxon>Aquirufa</taxon>
    </lineage>
</organism>
<gene>
    <name evidence="2" type="ORF">PQG45_06420</name>
</gene>
<dbReference type="RefSeq" id="WP_316070504.1">
    <property type="nucleotide sequence ID" value="NZ_JAVNWW010000002.1"/>
</dbReference>
<dbReference type="PANTHER" id="PTHR43792">
    <property type="entry name" value="GNAT FAMILY, PUTATIVE (AFU_ORTHOLOGUE AFUA_3G00765)-RELATED-RELATED"/>
    <property type="match status" value="1"/>
</dbReference>
<comment type="caution">
    <text evidence="2">The sequence shown here is derived from an EMBL/GenBank/DDBJ whole genome shotgun (WGS) entry which is preliminary data.</text>
</comment>
<dbReference type="InterPro" id="IPR051531">
    <property type="entry name" value="N-acetyltransferase"/>
</dbReference>
<dbReference type="PANTHER" id="PTHR43792:SF1">
    <property type="entry name" value="N-ACETYLTRANSFERASE DOMAIN-CONTAINING PROTEIN"/>
    <property type="match status" value="1"/>
</dbReference>
<dbReference type="InterPro" id="IPR016181">
    <property type="entry name" value="Acyl_CoA_acyltransferase"/>
</dbReference>
<evidence type="ECO:0000313" key="2">
    <source>
        <dbReference type="EMBL" id="MDU0808662.1"/>
    </source>
</evidence>